<evidence type="ECO:0000256" key="1">
    <source>
        <dbReference type="ARBA" id="ARBA00004123"/>
    </source>
</evidence>
<dbReference type="OrthoDB" id="1110759at2759"/>
<evidence type="ECO:0000313" key="6">
    <source>
        <dbReference type="EMBL" id="CAA2982860.1"/>
    </source>
</evidence>
<keyword evidence="2" id="KW-0238">DNA-binding</keyword>
<dbReference type="PROSITE" id="PS51504">
    <property type="entry name" value="H15"/>
    <property type="match status" value="1"/>
</dbReference>
<dbReference type="InterPro" id="IPR005818">
    <property type="entry name" value="Histone_H1/H5_H15"/>
</dbReference>
<comment type="subcellular location">
    <subcellularLocation>
        <location evidence="1">Nucleus</location>
    </subcellularLocation>
</comment>
<evidence type="ECO:0000256" key="4">
    <source>
        <dbReference type="SAM" id="MobiDB-lite"/>
    </source>
</evidence>
<evidence type="ECO:0000313" key="7">
    <source>
        <dbReference type="Proteomes" id="UP000594638"/>
    </source>
</evidence>
<dbReference type="EMBL" id="CACTIH010003708">
    <property type="protein sequence ID" value="CAA2982860.1"/>
    <property type="molecule type" value="Genomic_DNA"/>
</dbReference>
<evidence type="ECO:0000256" key="3">
    <source>
        <dbReference type="ARBA" id="ARBA00023242"/>
    </source>
</evidence>
<name>A0A8S0RTD2_OLEEU</name>
<feature type="domain" description="H15" evidence="5">
    <location>
        <begin position="43"/>
        <end position="112"/>
    </location>
</feature>
<gene>
    <name evidence="6" type="ORF">OLEA9_A070003</name>
</gene>
<keyword evidence="3" id="KW-0539">Nucleus</keyword>
<dbReference type="PANTHER" id="PTHR11467:SF109">
    <property type="entry name" value="H15 DOMAIN-CONTAINING PROTEIN"/>
    <property type="match status" value="1"/>
</dbReference>
<comment type="caution">
    <text evidence="6">The sequence shown here is derived from an EMBL/GenBank/DDBJ whole genome shotgun (WGS) entry which is preliminary data.</text>
</comment>
<feature type="region of interest" description="Disordered" evidence="4">
    <location>
        <begin position="143"/>
        <end position="201"/>
    </location>
</feature>
<dbReference type="SUPFAM" id="SSF46785">
    <property type="entry name" value="Winged helix' DNA-binding domain"/>
    <property type="match status" value="1"/>
</dbReference>
<proteinExistence type="predicted"/>
<dbReference type="InterPro" id="IPR036390">
    <property type="entry name" value="WH_DNA-bd_sf"/>
</dbReference>
<dbReference type="GO" id="GO:0031492">
    <property type="term" value="F:nucleosomal DNA binding"/>
    <property type="evidence" value="ECO:0007669"/>
    <property type="project" value="TreeGrafter"/>
</dbReference>
<dbReference type="Pfam" id="PF00538">
    <property type="entry name" value="Linker_histone"/>
    <property type="match status" value="1"/>
</dbReference>
<dbReference type="Gene3D" id="1.10.10.10">
    <property type="entry name" value="Winged helix-like DNA-binding domain superfamily/Winged helix DNA-binding domain"/>
    <property type="match status" value="1"/>
</dbReference>
<dbReference type="GO" id="GO:0030261">
    <property type="term" value="P:chromosome condensation"/>
    <property type="evidence" value="ECO:0007669"/>
    <property type="project" value="TreeGrafter"/>
</dbReference>
<dbReference type="SMART" id="SM00526">
    <property type="entry name" value="H15"/>
    <property type="match status" value="1"/>
</dbReference>
<dbReference type="Gramene" id="OE9A070003T2">
    <property type="protein sequence ID" value="OE9A070003C2"/>
    <property type="gene ID" value="OE9A070003"/>
</dbReference>
<keyword evidence="7" id="KW-1185">Reference proteome</keyword>
<sequence length="305" mass="35001">MARFQEVILKLAETHPNAPLTAASKSILQGRLNQLLFQSHTPDHPPYAAMIERALQELNEELGSSEDSILKFIKKEYNNLPWAHSTLLKHHLGKLCEYGDIVTHGQRYMLPGVIPRLNSSTGHKRKKRMKKWRLNWDWQRERYKPRKKRESKHKNQQNGDQCEISEDHKYLEATKPQQQEGDKADDNCPELSSQRPPDESIRIENSLHLGISSRDEFGAQECPIVMKNLHLLALRKLDSAEVTLKLTNKEQLMEHPVTQEPLIFGPLKDKSAGPTGLELVSTNEFCQLLRNQRLPEPKAAATNYA</sequence>
<dbReference type="AlphaFoldDB" id="A0A8S0RTD2"/>
<dbReference type="GO" id="GO:0005730">
    <property type="term" value="C:nucleolus"/>
    <property type="evidence" value="ECO:0007669"/>
    <property type="project" value="TreeGrafter"/>
</dbReference>
<accession>A0A8S0RTD2</accession>
<evidence type="ECO:0000259" key="5">
    <source>
        <dbReference type="PROSITE" id="PS51504"/>
    </source>
</evidence>
<reference evidence="6 7" key="1">
    <citation type="submission" date="2019-12" db="EMBL/GenBank/DDBJ databases">
        <authorList>
            <person name="Alioto T."/>
            <person name="Alioto T."/>
            <person name="Gomez Garrido J."/>
        </authorList>
    </citation>
    <scope>NUCLEOTIDE SEQUENCE [LARGE SCALE GENOMIC DNA]</scope>
</reference>
<dbReference type="InterPro" id="IPR036388">
    <property type="entry name" value="WH-like_DNA-bd_sf"/>
</dbReference>
<feature type="compositionally biased region" description="Basic residues" evidence="4">
    <location>
        <begin position="143"/>
        <end position="155"/>
    </location>
</feature>
<dbReference type="GO" id="GO:0045910">
    <property type="term" value="P:negative regulation of DNA recombination"/>
    <property type="evidence" value="ECO:0007669"/>
    <property type="project" value="TreeGrafter"/>
</dbReference>
<dbReference type="GO" id="GO:0003690">
    <property type="term" value="F:double-stranded DNA binding"/>
    <property type="evidence" value="ECO:0007669"/>
    <property type="project" value="TreeGrafter"/>
</dbReference>
<dbReference type="Gramene" id="OE9A070003T1">
    <property type="protein sequence ID" value="OE9A070003C1"/>
    <property type="gene ID" value="OE9A070003"/>
</dbReference>
<dbReference type="Proteomes" id="UP000594638">
    <property type="component" value="Unassembled WGS sequence"/>
</dbReference>
<protein>
    <submittedName>
        <fullName evidence="6">HMG-Y-related A-like</fullName>
    </submittedName>
</protein>
<dbReference type="GO" id="GO:0000786">
    <property type="term" value="C:nucleosome"/>
    <property type="evidence" value="ECO:0007669"/>
    <property type="project" value="InterPro"/>
</dbReference>
<evidence type="ECO:0000256" key="2">
    <source>
        <dbReference type="ARBA" id="ARBA00023125"/>
    </source>
</evidence>
<dbReference type="PANTHER" id="PTHR11467">
    <property type="entry name" value="HISTONE H1"/>
    <property type="match status" value="1"/>
</dbReference>
<organism evidence="6 7">
    <name type="scientific">Olea europaea subsp. europaea</name>
    <dbReference type="NCBI Taxonomy" id="158383"/>
    <lineage>
        <taxon>Eukaryota</taxon>
        <taxon>Viridiplantae</taxon>
        <taxon>Streptophyta</taxon>
        <taxon>Embryophyta</taxon>
        <taxon>Tracheophyta</taxon>
        <taxon>Spermatophyta</taxon>
        <taxon>Magnoliopsida</taxon>
        <taxon>eudicotyledons</taxon>
        <taxon>Gunneridae</taxon>
        <taxon>Pentapetalae</taxon>
        <taxon>asterids</taxon>
        <taxon>lamiids</taxon>
        <taxon>Lamiales</taxon>
        <taxon>Oleaceae</taxon>
        <taxon>Oleeae</taxon>
        <taxon>Olea</taxon>
    </lineage>
</organism>
<dbReference type="GO" id="GO:0006334">
    <property type="term" value="P:nucleosome assembly"/>
    <property type="evidence" value="ECO:0007669"/>
    <property type="project" value="InterPro"/>
</dbReference>